<evidence type="ECO:0000313" key="3">
    <source>
        <dbReference type="Proteomes" id="UP001420932"/>
    </source>
</evidence>
<comment type="caution">
    <text evidence="1">The sequence shown here is derived from an EMBL/GenBank/DDBJ whole genome shotgun (WGS) entry which is preliminary data.</text>
</comment>
<keyword evidence="3" id="KW-1185">Reference proteome</keyword>
<protein>
    <submittedName>
        <fullName evidence="1">Uncharacterized protein</fullName>
    </submittedName>
</protein>
<organism evidence="1 3">
    <name type="scientific">Stephania yunnanensis</name>
    <dbReference type="NCBI Taxonomy" id="152371"/>
    <lineage>
        <taxon>Eukaryota</taxon>
        <taxon>Viridiplantae</taxon>
        <taxon>Streptophyta</taxon>
        <taxon>Embryophyta</taxon>
        <taxon>Tracheophyta</taxon>
        <taxon>Spermatophyta</taxon>
        <taxon>Magnoliopsida</taxon>
        <taxon>Ranunculales</taxon>
        <taxon>Menispermaceae</taxon>
        <taxon>Menispermoideae</taxon>
        <taxon>Cissampelideae</taxon>
        <taxon>Stephania</taxon>
    </lineage>
</organism>
<evidence type="ECO:0000313" key="2">
    <source>
        <dbReference type="EMBL" id="KAK9160795.1"/>
    </source>
</evidence>
<dbReference type="EMBL" id="JBBNAF010000011">
    <property type="protein sequence ID" value="KAK9098976.1"/>
    <property type="molecule type" value="Genomic_DNA"/>
</dbReference>
<evidence type="ECO:0000313" key="1">
    <source>
        <dbReference type="EMBL" id="KAK9098976.1"/>
    </source>
</evidence>
<proteinExistence type="predicted"/>
<dbReference type="AlphaFoldDB" id="A0AAP0ESR5"/>
<reference evidence="1 3" key="1">
    <citation type="submission" date="2024-01" db="EMBL/GenBank/DDBJ databases">
        <title>Genome assemblies of Stephania.</title>
        <authorList>
            <person name="Yang L."/>
        </authorList>
    </citation>
    <scope>NUCLEOTIDE SEQUENCE [LARGE SCALE GENOMIC DNA]</scope>
    <source>
        <strain evidence="1">YNDBR</strain>
        <tissue evidence="1">Leaf</tissue>
    </source>
</reference>
<dbReference type="Proteomes" id="UP001420932">
    <property type="component" value="Unassembled WGS sequence"/>
</dbReference>
<name>A0AAP0ESR5_9MAGN</name>
<sequence length="82" mass="8744">MQLCLPDYRIICFISSCSPPACHVAAIHCPNMSTVRHPSHFSCCPMSIGKCTVLSPTSLVESCESSLPPLAMCQHSTGPAHS</sequence>
<gene>
    <name evidence="2" type="ORF">Syun_007136</name>
    <name evidence="1" type="ORF">Syun_026021</name>
</gene>
<dbReference type="EMBL" id="JBBNAF010000003">
    <property type="protein sequence ID" value="KAK9160795.1"/>
    <property type="molecule type" value="Genomic_DNA"/>
</dbReference>
<accession>A0AAP0ESR5</accession>